<reference evidence="8" key="1">
    <citation type="submission" date="2020-09" db="EMBL/GenBank/DDBJ databases">
        <title>New species isolated from human feces.</title>
        <authorList>
            <person name="Kitahara M."/>
            <person name="Shigeno Y."/>
            <person name="Shime M."/>
            <person name="Matsumoto Y."/>
            <person name="Nakamura S."/>
            <person name="Motooka D."/>
            <person name="Fukuoka S."/>
            <person name="Nishikawa H."/>
            <person name="Benno Y."/>
        </authorList>
    </citation>
    <scope>NUCLEOTIDE SEQUENCE</scope>
    <source>
        <strain evidence="8">MM35</strain>
    </source>
</reference>
<feature type="active site" description="Proton acceptor" evidence="6">
    <location>
        <position position="145"/>
    </location>
</feature>
<comment type="pathway">
    <text evidence="6">Carbohydrate degradation; glycolysis; D-glyceraldehyde 3-phosphate and glycerone phosphate from D-glucose: step 3/4.</text>
</comment>
<dbReference type="AlphaFoldDB" id="A0A810PZ70"/>
<comment type="subunit">
    <text evidence="6">Homodimer.</text>
</comment>
<evidence type="ECO:0000256" key="5">
    <source>
        <dbReference type="ARBA" id="ARBA00022842"/>
    </source>
</evidence>
<dbReference type="NCBIfam" id="NF010675">
    <property type="entry name" value="PRK14072.1"/>
    <property type="match status" value="1"/>
</dbReference>
<feature type="binding site" evidence="6">
    <location>
        <position position="115"/>
    </location>
    <ligand>
        <name>Mg(2+)</name>
        <dbReference type="ChEBI" id="CHEBI:18420"/>
        <note>catalytic</note>
    </ligand>
</feature>
<feature type="domain" description="Phosphofructokinase" evidence="7">
    <location>
        <begin position="9"/>
        <end position="305"/>
    </location>
</feature>
<dbReference type="PRINTS" id="PR00476">
    <property type="entry name" value="PHFRCTKINASE"/>
</dbReference>
<dbReference type="PIRSF" id="PIRSF036483">
    <property type="entry name" value="PFK_XF0274"/>
    <property type="match status" value="1"/>
</dbReference>
<evidence type="ECO:0000256" key="4">
    <source>
        <dbReference type="ARBA" id="ARBA00022777"/>
    </source>
</evidence>
<dbReference type="Gene3D" id="3.40.50.460">
    <property type="entry name" value="Phosphofructokinase domain"/>
    <property type="match status" value="1"/>
</dbReference>
<dbReference type="EMBL" id="AP023415">
    <property type="protein sequence ID" value="BCK78451.1"/>
    <property type="molecule type" value="Genomic_DNA"/>
</dbReference>
<dbReference type="InterPro" id="IPR022953">
    <property type="entry name" value="ATP_PFK"/>
</dbReference>
<evidence type="ECO:0000256" key="6">
    <source>
        <dbReference type="HAMAP-Rule" id="MF_01978"/>
    </source>
</evidence>
<protein>
    <recommendedName>
        <fullName evidence="6">Pyrophosphate--fructose 6-phosphate 1-phosphotransferase</fullName>
        <ecNumber evidence="6">2.7.1.90</ecNumber>
    </recommendedName>
    <alternativeName>
        <fullName evidence="6">6-phosphofructokinase, pyrophosphate dependent</fullName>
    </alternativeName>
    <alternativeName>
        <fullName evidence="6">PPi-dependent phosphofructokinase</fullName>
        <shortName evidence="6">PPi-PFK</shortName>
    </alternativeName>
    <alternativeName>
        <fullName evidence="6">Pyrophosphate-dependent 6-phosphofructose-1-kinase</fullName>
    </alternativeName>
</protein>
<evidence type="ECO:0000256" key="3">
    <source>
        <dbReference type="ARBA" id="ARBA00022723"/>
    </source>
</evidence>
<sequence length="412" mass="45009">MNVLKGACIIGQSGGPTSVINASAYGVIDTALKSGVITRVLGAEHGIKGVLNDRLFDMGQEDPEELRLLKYTPSSALGSCRYKLADPAVDDTDFKRILEIFKKYDVRYFFYNGGNDSMDTCNKINQYMQSVGYECRVMGVPKTIDNDLYGTDHCPGYASAAKYIATSFMEVYLDSHVYDTGMVVIMEIMGRHAGWLAAASALASEYGAGPDLIYLPETDFDMPKFINDVKGVYAKKGNCLVAVSEGIHYADGGFVSEAKVEKTDGFGHAQMGGLASILAEVIKEEMDVKVRGIELNLLQRCGAHLASETDIEESFMAGKAAVENAIAGINGRMIAFERGIQNGRYACKTKLVPLMEVANVEKKIPRSWINEDGTGVNHQFIEYALPLIQGEPDLPKQDSLPRFAKLKKVLSK</sequence>
<dbReference type="GO" id="GO:0005737">
    <property type="term" value="C:cytoplasm"/>
    <property type="evidence" value="ECO:0007669"/>
    <property type="project" value="UniProtKB-SubCell"/>
</dbReference>
<dbReference type="InterPro" id="IPR035966">
    <property type="entry name" value="PKF_sf"/>
</dbReference>
<organism evidence="8 9">
    <name type="scientific">Vescimonas fastidiosa</name>
    <dbReference type="NCBI Taxonomy" id="2714353"/>
    <lineage>
        <taxon>Bacteria</taxon>
        <taxon>Bacillati</taxon>
        <taxon>Bacillota</taxon>
        <taxon>Clostridia</taxon>
        <taxon>Eubacteriales</taxon>
        <taxon>Oscillospiraceae</taxon>
        <taxon>Vescimonas</taxon>
    </lineage>
</organism>
<proteinExistence type="inferred from homology"/>
<name>A0A810PZ70_9FIRM</name>
<feature type="site" description="Important for catalytic activity and substrate specificity; stabilizes the transition state when the phosphoryl donor is PPi; prevents ATP from binding by mimicking the alpha-phosphate group of ATP" evidence="6">
    <location>
        <position position="116"/>
    </location>
</feature>
<keyword evidence="5 6" id="KW-0460">Magnesium</keyword>
<keyword evidence="9" id="KW-1185">Reference proteome</keyword>
<evidence type="ECO:0000313" key="9">
    <source>
        <dbReference type="Proteomes" id="UP000681343"/>
    </source>
</evidence>
<dbReference type="GO" id="GO:0006002">
    <property type="term" value="P:fructose 6-phosphate metabolic process"/>
    <property type="evidence" value="ECO:0007669"/>
    <property type="project" value="InterPro"/>
</dbReference>
<keyword evidence="6" id="KW-0324">Glycolysis</keyword>
<gene>
    <name evidence="6 8" type="primary">pfp</name>
    <name evidence="8" type="ORF">MM35RIKEN_06430</name>
</gene>
<keyword evidence="4 6" id="KW-0418">Kinase</keyword>
<dbReference type="PANTHER" id="PTHR45770">
    <property type="entry name" value="ATP-DEPENDENT 6-PHOSPHOFRUCTOKINASE 1"/>
    <property type="match status" value="1"/>
</dbReference>
<evidence type="ECO:0000256" key="1">
    <source>
        <dbReference type="ARBA" id="ARBA00001946"/>
    </source>
</evidence>
<keyword evidence="6" id="KW-0963">Cytoplasm</keyword>
<dbReference type="KEGG" id="vfa:MM35RIKEN_06430"/>
<feature type="site" description="Important for catalytic activity; stabilizes the transition state when the phosphoryl donor is PPi" evidence="6">
    <location>
        <position position="142"/>
    </location>
</feature>
<dbReference type="InterPro" id="IPR000023">
    <property type="entry name" value="Phosphofructokinase_dom"/>
</dbReference>
<comment type="catalytic activity">
    <reaction evidence="6">
        <text>beta-D-fructose 6-phosphate + diphosphate = beta-D-fructose 1,6-bisphosphate + phosphate + H(+)</text>
        <dbReference type="Rhea" id="RHEA:13613"/>
        <dbReference type="ChEBI" id="CHEBI:15378"/>
        <dbReference type="ChEBI" id="CHEBI:32966"/>
        <dbReference type="ChEBI" id="CHEBI:33019"/>
        <dbReference type="ChEBI" id="CHEBI:43474"/>
        <dbReference type="ChEBI" id="CHEBI:57634"/>
        <dbReference type="EC" id="2.7.1.90"/>
    </reaction>
</comment>
<comment type="activity regulation">
    <text evidence="6">Non-allosteric.</text>
</comment>
<dbReference type="InterPro" id="IPR011404">
    <property type="entry name" value="PPi-PFK"/>
</dbReference>
<dbReference type="UniPathway" id="UPA00109">
    <property type="reaction ID" value="UER00182"/>
</dbReference>
<dbReference type="GO" id="GO:0046872">
    <property type="term" value="F:metal ion binding"/>
    <property type="evidence" value="ECO:0007669"/>
    <property type="project" value="UniProtKB-KW"/>
</dbReference>
<dbReference type="GO" id="GO:0047334">
    <property type="term" value="F:diphosphate-fructose-6-phosphate 1-phosphotransferase activity"/>
    <property type="evidence" value="ECO:0007669"/>
    <property type="project" value="UniProtKB-EC"/>
</dbReference>
<accession>A0A810PZ70</accession>
<dbReference type="EC" id="2.7.1.90" evidence="6"/>
<comment type="subcellular location">
    <subcellularLocation>
        <location evidence="6">Cytoplasm</location>
    </subcellularLocation>
</comment>
<comment type="caution">
    <text evidence="6">Lacks conserved residue(s) required for the propagation of feature annotation.</text>
</comment>
<dbReference type="HAMAP" id="MF_01978">
    <property type="entry name" value="Phosphofructokinase_II_B2"/>
    <property type="match status" value="1"/>
</dbReference>
<feature type="binding site" evidence="6">
    <location>
        <position position="15"/>
    </location>
    <ligand>
        <name>diphosphate</name>
        <dbReference type="ChEBI" id="CHEBI:33019"/>
    </ligand>
</feature>
<evidence type="ECO:0000256" key="2">
    <source>
        <dbReference type="ARBA" id="ARBA00022679"/>
    </source>
</evidence>
<dbReference type="Proteomes" id="UP000681343">
    <property type="component" value="Chromosome"/>
</dbReference>
<feature type="binding site" evidence="6">
    <location>
        <begin position="189"/>
        <end position="191"/>
    </location>
    <ligand>
        <name>substrate</name>
    </ligand>
</feature>
<dbReference type="RefSeq" id="WP_212819252.1">
    <property type="nucleotide sequence ID" value="NZ_AP023415.1"/>
</dbReference>
<feature type="binding site" evidence="6">
    <location>
        <position position="245"/>
    </location>
    <ligand>
        <name>substrate</name>
    </ligand>
</feature>
<evidence type="ECO:0000313" key="8">
    <source>
        <dbReference type="EMBL" id="BCK78451.1"/>
    </source>
</evidence>
<dbReference type="Gene3D" id="3.40.50.450">
    <property type="match status" value="1"/>
</dbReference>
<keyword evidence="3 6" id="KW-0479">Metal-binding</keyword>
<dbReference type="Pfam" id="PF00365">
    <property type="entry name" value="PFK"/>
    <property type="match status" value="1"/>
</dbReference>
<keyword evidence="2 6" id="KW-0808">Transferase</keyword>
<dbReference type="GO" id="GO:0003872">
    <property type="term" value="F:6-phosphofructokinase activity"/>
    <property type="evidence" value="ECO:0007669"/>
    <property type="project" value="UniProtKB-UniRule"/>
</dbReference>
<evidence type="ECO:0000259" key="7">
    <source>
        <dbReference type="Pfam" id="PF00365"/>
    </source>
</evidence>
<dbReference type="SUPFAM" id="SSF53784">
    <property type="entry name" value="Phosphofructokinase"/>
    <property type="match status" value="1"/>
</dbReference>
<feature type="binding site" evidence="6">
    <location>
        <begin position="143"/>
        <end position="145"/>
    </location>
    <ligand>
        <name>substrate</name>
    </ligand>
</feature>
<comment type="cofactor">
    <cofactor evidence="1 6">
        <name>Mg(2+)</name>
        <dbReference type="ChEBI" id="CHEBI:18420"/>
    </cofactor>
</comment>
<comment type="function">
    <text evidence="6">Catalyzes the phosphorylation of D-fructose 6-phosphate, the first committing step of glycolysis. Uses inorganic phosphate (PPi) as phosphoryl donor instead of ATP like common ATP-dependent phosphofructokinases (ATP-PFKs), which renders the reaction reversible, and can thus function both in glycolysis and gluconeogenesis. Consistently, PPi-PFK can replace the enzymes of both the forward (ATP-PFK) and reverse (fructose-bisphosphatase (FBPase)) reactions.</text>
</comment>
<comment type="similarity">
    <text evidence="6">Belongs to the phosphofructokinase type A (PFKA) family. PPi-dependent PFK group II subfamily. Clade 'B2' sub-subfamily.</text>
</comment>
<dbReference type="InterPro" id="IPR050929">
    <property type="entry name" value="PFKA"/>
</dbReference>